<dbReference type="PANTHER" id="PTHR39555">
    <property type="entry name" value="FIMBRIAL ASSEMBLY PROTEIN PILO-LIKE PROTEIN-RELATED"/>
    <property type="match status" value="1"/>
</dbReference>
<dbReference type="Gene3D" id="3.30.70.60">
    <property type="match status" value="1"/>
</dbReference>
<keyword evidence="1" id="KW-1133">Transmembrane helix</keyword>
<evidence type="ECO:0000313" key="3">
    <source>
        <dbReference type="Proteomes" id="UP000179037"/>
    </source>
</evidence>
<dbReference type="AlphaFoldDB" id="A0A1F6U545"/>
<name>A0A1F6U545_9PROT</name>
<evidence type="ECO:0008006" key="4">
    <source>
        <dbReference type="Google" id="ProtNLM"/>
    </source>
</evidence>
<keyword evidence="1" id="KW-0472">Membrane</keyword>
<keyword evidence="1" id="KW-0812">Transmembrane</keyword>
<protein>
    <recommendedName>
        <fullName evidence="4">Pilus assembly protein PilO</fullName>
    </recommendedName>
</protein>
<dbReference type="EMBL" id="MFTC01000015">
    <property type="protein sequence ID" value="OGI52462.1"/>
    <property type="molecule type" value="Genomic_DNA"/>
</dbReference>
<dbReference type="InterPro" id="IPR007445">
    <property type="entry name" value="PilO"/>
</dbReference>
<feature type="transmembrane region" description="Helical" evidence="1">
    <location>
        <begin position="20"/>
        <end position="42"/>
    </location>
</feature>
<dbReference type="Pfam" id="PF04350">
    <property type="entry name" value="PilO"/>
    <property type="match status" value="1"/>
</dbReference>
<dbReference type="GO" id="GO:0043683">
    <property type="term" value="P:type IV pilus assembly"/>
    <property type="evidence" value="ECO:0007669"/>
    <property type="project" value="InterPro"/>
</dbReference>
<evidence type="ECO:0000313" key="2">
    <source>
        <dbReference type="EMBL" id="OGI52462.1"/>
    </source>
</evidence>
<dbReference type="InterPro" id="IPR014717">
    <property type="entry name" value="Transl_elong_EF1B/ribsomal_bS6"/>
</dbReference>
<dbReference type="Proteomes" id="UP000179037">
    <property type="component" value="Unassembled WGS sequence"/>
</dbReference>
<organism evidence="2 3">
    <name type="scientific">Candidatus Muproteobacteria bacterium RIFCSPLOWO2_01_FULL_60_18</name>
    <dbReference type="NCBI Taxonomy" id="1817768"/>
    <lineage>
        <taxon>Bacteria</taxon>
        <taxon>Pseudomonadati</taxon>
        <taxon>Pseudomonadota</taxon>
        <taxon>Candidatus Muproteobacteria</taxon>
    </lineage>
</organism>
<dbReference type="STRING" id="1817768.A3A87_06575"/>
<gene>
    <name evidence="2" type="ORF">A3A87_06575</name>
</gene>
<accession>A0A1F6U545</accession>
<dbReference type="Gene3D" id="1.10.287.540">
    <property type="entry name" value="Helix hairpin bin"/>
    <property type="match status" value="1"/>
</dbReference>
<dbReference type="GO" id="GO:0043107">
    <property type="term" value="P:type IV pilus-dependent motility"/>
    <property type="evidence" value="ECO:0007669"/>
    <property type="project" value="InterPro"/>
</dbReference>
<dbReference type="PIRSF" id="PIRSF016482">
    <property type="entry name" value="PilO"/>
    <property type="match status" value="1"/>
</dbReference>
<dbReference type="PANTHER" id="PTHR39555:SF1">
    <property type="entry name" value="TYPE IV PILUS INNER MEMBRANE COMPONENT PILO"/>
    <property type="match status" value="1"/>
</dbReference>
<sequence length="208" mass="23307">MTLDDLKNIDVNNFGSWPVPIKIGGILVVCVAILFAGFWFLIQSELEEYDGAQKQEASLRETYMNKKGLAINLPAYKEQMDEMEQTFGSLLRQLPNTTEVPDLLVDITQAGLGRGLEFALFRPEKEQPKDFYAEMPISVEVRGSYHELAQFVSDVAALPRIVTFGDINIVATGKDNKLTMSAKAKTYRYLEEGGAAKPDKVKPRERRG</sequence>
<proteinExistence type="predicted"/>
<evidence type="ECO:0000256" key="1">
    <source>
        <dbReference type="SAM" id="Phobius"/>
    </source>
</evidence>
<comment type="caution">
    <text evidence="2">The sequence shown here is derived from an EMBL/GenBank/DDBJ whole genome shotgun (WGS) entry which is preliminary data.</text>
</comment>
<reference evidence="2 3" key="1">
    <citation type="journal article" date="2016" name="Nat. Commun.">
        <title>Thousands of microbial genomes shed light on interconnected biogeochemical processes in an aquifer system.</title>
        <authorList>
            <person name="Anantharaman K."/>
            <person name="Brown C.T."/>
            <person name="Hug L.A."/>
            <person name="Sharon I."/>
            <person name="Castelle C.J."/>
            <person name="Probst A.J."/>
            <person name="Thomas B.C."/>
            <person name="Singh A."/>
            <person name="Wilkins M.J."/>
            <person name="Karaoz U."/>
            <person name="Brodie E.L."/>
            <person name="Williams K.H."/>
            <person name="Hubbard S.S."/>
            <person name="Banfield J.F."/>
        </authorList>
    </citation>
    <scope>NUCLEOTIDE SEQUENCE [LARGE SCALE GENOMIC DNA]</scope>
</reference>